<dbReference type="PIRSF" id="PIRSF000194">
    <property type="entry name" value="DHFR"/>
    <property type="match status" value="1"/>
</dbReference>
<evidence type="ECO:0000256" key="2">
    <source>
        <dbReference type="ARBA" id="ARBA00009539"/>
    </source>
</evidence>
<keyword evidence="12" id="KW-1185">Reference proteome</keyword>
<reference evidence="12" key="1">
    <citation type="journal article" date="2019" name="Int. J. Syst. Evol. Microbiol.">
        <title>The Global Catalogue of Microorganisms (GCM) 10K type strain sequencing project: providing services to taxonomists for standard genome sequencing and annotation.</title>
        <authorList>
            <consortium name="The Broad Institute Genomics Platform"/>
            <consortium name="The Broad Institute Genome Sequencing Center for Infectious Disease"/>
            <person name="Wu L."/>
            <person name="Ma J."/>
        </authorList>
    </citation>
    <scope>NUCLEOTIDE SEQUENCE [LARGE SCALE GENOMIC DNA]</scope>
    <source>
        <strain evidence="12">KCTC 42281</strain>
    </source>
</reference>
<comment type="caution">
    <text evidence="11">The sequence shown here is derived from an EMBL/GenBank/DDBJ whole genome shotgun (WGS) entry which is preliminary data.</text>
</comment>
<dbReference type="InterPro" id="IPR012259">
    <property type="entry name" value="DHFR"/>
</dbReference>
<evidence type="ECO:0000256" key="3">
    <source>
        <dbReference type="ARBA" id="ARBA00012856"/>
    </source>
</evidence>
<comment type="function">
    <text evidence="7 8">Key enzyme in folate metabolism. Catalyzes an essential reaction for de novo glycine and purine synthesis, and for DNA precursor synthesis.</text>
</comment>
<dbReference type="PANTHER" id="PTHR48069">
    <property type="entry name" value="DIHYDROFOLATE REDUCTASE"/>
    <property type="match status" value="1"/>
</dbReference>
<dbReference type="Proteomes" id="UP001595613">
    <property type="component" value="Unassembled WGS sequence"/>
</dbReference>
<evidence type="ECO:0000256" key="6">
    <source>
        <dbReference type="ARBA" id="ARBA00023002"/>
    </source>
</evidence>
<name>A0ABV7WVE8_9HYPH</name>
<sequence>MTIRISLIAAVARNGVIGAGQAIPWRIPSDFAWFKRTTMGKPMVMGRKQFETFARPLPGRPHVVVTRQAGYAPAGVTVRHGLDAALETARGMAASAGVDEVMVIGGGDIYAQAMAVADRLYISHVELEPEGDVRFPAIDPAQWRAVDAPDPPRSGSDEAAYSVRVYERIHGSAH</sequence>
<dbReference type="Pfam" id="PF00186">
    <property type="entry name" value="DHFR_1"/>
    <property type="match status" value="1"/>
</dbReference>
<dbReference type="GO" id="GO:0004146">
    <property type="term" value="F:dihydrofolate reductase activity"/>
    <property type="evidence" value="ECO:0007669"/>
    <property type="project" value="UniProtKB-EC"/>
</dbReference>
<dbReference type="InterPro" id="IPR017925">
    <property type="entry name" value="DHFR_CS"/>
</dbReference>
<accession>A0ABV7WVE8</accession>
<evidence type="ECO:0000256" key="5">
    <source>
        <dbReference type="ARBA" id="ARBA00022857"/>
    </source>
</evidence>
<dbReference type="PROSITE" id="PS00075">
    <property type="entry name" value="DHFR_1"/>
    <property type="match status" value="1"/>
</dbReference>
<dbReference type="EMBL" id="JBHRYD010000001">
    <property type="protein sequence ID" value="MFC3703256.1"/>
    <property type="molecule type" value="Genomic_DNA"/>
</dbReference>
<evidence type="ECO:0000313" key="12">
    <source>
        <dbReference type="Proteomes" id="UP001595613"/>
    </source>
</evidence>
<dbReference type="PANTHER" id="PTHR48069:SF3">
    <property type="entry name" value="DIHYDROFOLATE REDUCTASE"/>
    <property type="match status" value="1"/>
</dbReference>
<evidence type="ECO:0000256" key="1">
    <source>
        <dbReference type="ARBA" id="ARBA00004903"/>
    </source>
</evidence>
<feature type="domain" description="DHFR" evidence="10">
    <location>
        <begin position="4"/>
        <end position="168"/>
    </location>
</feature>
<evidence type="ECO:0000256" key="9">
    <source>
        <dbReference type="RuleBase" id="RU004474"/>
    </source>
</evidence>
<dbReference type="PRINTS" id="PR00070">
    <property type="entry name" value="DHFR"/>
</dbReference>
<dbReference type="InterPro" id="IPR024072">
    <property type="entry name" value="DHFR-like_dom_sf"/>
</dbReference>
<keyword evidence="6 8" id="KW-0560">Oxidoreductase</keyword>
<organism evidence="11 12">
    <name type="scientific">Devosia honganensis</name>
    <dbReference type="NCBI Taxonomy" id="1610527"/>
    <lineage>
        <taxon>Bacteria</taxon>
        <taxon>Pseudomonadati</taxon>
        <taxon>Pseudomonadota</taxon>
        <taxon>Alphaproteobacteria</taxon>
        <taxon>Hyphomicrobiales</taxon>
        <taxon>Devosiaceae</taxon>
        <taxon>Devosia</taxon>
    </lineage>
</organism>
<dbReference type="InterPro" id="IPR001796">
    <property type="entry name" value="DHFR_dom"/>
</dbReference>
<dbReference type="RefSeq" id="WP_380093945.1">
    <property type="nucleotide sequence ID" value="NZ_JBHRYD010000001.1"/>
</dbReference>
<comment type="catalytic activity">
    <reaction evidence="8">
        <text>(6S)-5,6,7,8-tetrahydrofolate + NADP(+) = 7,8-dihydrofolate + NADPH + H(+)</text>
        <dbReference type="Rhea" id="RHEA:15009"/>
        <dbReference type="ChEBI" id="CHEBI:15378"/>
        <dbReference type="ChEBI" id="CHEBI:57451"/>
        <dbReference type="ChEBI" id="CHEBI:57453"/>
        <dbReference type="ChEBI" id="CHEBI:57783"/>
        <dbReference type="ChEBI" id="CHEBI:58349"/>
        <dbReference type="EC" id="1.5.1.3"/>
    </reaction>
</comment>
<evidence type="ECO:0000256" key="8">
    <source>
        <dbReference type="PIRNR" id="PIRNR000194"/>
    </source>
</evidence>
<dbReference type="CDD" id="cd00209">
    <property type="entry name" value="DHFR"/>
    <property type="match status" value="1"/>
</dbReference>
<protein>
    <recommendedName>
        <fullName evidence="3 8">Dihydrofolate reductase</fullName>
        <ecNumber evidence="3 8">1.5.1.3</ecNumber>
    </recommendedName>
</protein>
<evidence type="ECO:0000256" key="7">
    <source>
        <dbReference type="ARBA" id="ARBA00025067"/>
    </source>
</evidence>
<dbReference type="PROSITE" id="PS51330">
    <property type="entry name" value="DHFR_2"/>
    <property type="match status" value="1"/>
</dbReference>
<proteinExistence type="inferred from homology"/>
<dbReference type="EC" id="1.5.1.3" evidence="3 8"/>
<evidence type="ECO:0000259" key="10">
    <source>
        <dbReference type="PROSITE" id="PS51330"/>
    </source>
</evidence>
<keyword evidence="5 8" id="KW-0521">NADP</keyword>
<keyword evidence="4 8" id="KW-0554">One-carbon metabolism</keyword>
<dbReference type="SUPFAM" id="SSF53597">
    <property type="entry name" value="Dihydrofolate reductase-like"/>
    <property type="match status" value="1"/>
</dbReference>
<comment type="similarity">
    <text evidence="2 8 9">Belongs to the dihydrofolate reductase family.</text>
</comment>
<dbReference type="Gene3D" id="3.40.430.10">
    <property type="entry name" value="Dihydrofolate Reductase, subunit A"/>
    <property type="match status" value="1"/>
</dbReference>
<gene>
    <name evidence="11" type="ORF">ACFOOL_00630</name>
</gene>
<comment type="pathway">
    <text evidence="1 8">Cofactor biosynthesis; tetrahydrofolate biosynthesis; 5,6,7,8-tetrahydrofolate from 7,8-dihydrofolate: step 1/1.</text>
</comment>
<evidence type="ECO:0000313" key="11">
    <source>
        <dbReference type="EMBL" id="MFC3703256.1"/>
    </source>
</evidence>
<evidence type="ECO:0000256" key="4">
    <source>
        <dbReference type="ARBA" id="ARBA00022563"/>
    </source>
</evidence>